<dbReference type="CDD" id="cd08267">
    <property type="entry name" value="MDR1"/>
    <property type="match status" value="1"/>
</dbReference>
<dbReference type="Gene3D" id="3.90.180.10">
    <property type="entry name" value="Medium-chain alcohol dehydrogenases, catalytic domain"/>
    <property type="match status" value="1"/>
</dbReference>
<name>A0ABW5BC77_9BACT</name>
<protein>
    <submittedName>
        <fullName evidence="2">NAD(P)-dependent alcohol dehydrogenase</fullName>
    </submittedName>
</protein>
<sequence>MKAVVRYRYGSPEQIRIENMPKPVPGPDQVLIRVRATTINRTDCGVLSGAPYIFRFFVGWPKPRTPILGTDFAGVVEEVGSKVSKFKVGDKVWGFDDNGLPSQAEYLAYGEDKNILGIPEGVSFKEAAACAEGAHYAVNFLKYVKLNPESNVLVNGATGGIGSALVQLLKYQGVKVTATANTKNMELIGSMGLDRVINYEKEDFTKLGETFEVIFDAVGKSTFGKCKAIMKENGFYLSSELGDGIENLYLPFFTKLKGGKRVLFPMPNNIKGSMNHIQKIILEGKFRPIIERSFSLEEAREAYGYVSSGRKTGNVVFEID</sequence>
<reference evidence="3" key="1">
    <citation type="journal article" date="2019" name="Int. J. Syst. Evol. Microbiol.">
        <title>The Global Catalogue of Microorganisms (GCM) 10K type strain sequencing project: providing services to taxonomists for standard genome sequencing and annotation.</title>
        <authorList>
            <consortium name="The Broad Institute Genomics Platform"/>
            <consortium name="The Broad Institute Genome Sequencing Center for Infectious Disease"/>
            <person name="Wu L."/>
            <person name="Ma J."/>
        </authorList>
    </citation>
    <scope>NUCLEOTIDE SEQUENCE [LARGE SCALE GENOMIC DNA]</scope>
    <source>
        <strain evidence="3">KCTC 19812</strain>
    </source>
</reference>
<dbReference type="Proteomes" id="UP001597414">
    <property type="component" value="Unassembled WGS sequence"/>
</dbReference>
<comment type="caution">
    <text evidence="2">The sequence shown here is derived from an EMBL/GenBank/DDBJ whole genome shotgun (WGS) entry which is preliminary data.</text>
</comment>
<evidence type="ECO:0000313" key="3">
    <source>
        <dbReference type="Proteomes" id="UP001597414"/>
    </source>
</evidence>
<dbReference type="SUPFAM" id="SSF50129">
    <property type="entry name" value="GroES-like"/>
    <property type="match status" value="1"/>
</dbReference>
<dbReference type="PANTHER" id="PTHR44013">
    <property type="entry name" value="ZINC-TYPE ALCOHOL DEHYDROGENASE-LIKE PROTEIN C16A3.02C"/>
    <property type="match status" value="1"/>
</dbReference>
<dbReference type="InterPro" id="IPR020843">
    <property type="entry name" value="ER"/>
</dbReference>
<dbReference type="InterPro" id="IPR052733">
    <property type="entry name" value="Chloroplast_QOR"/>
</dbReference>
<dbReference type="EMBL" id="JBHUIV010000020">
    <property type="protein sequence ID" value="MFD2203119.1"/>
    <property type="molecule type" value="Genomic_DNA"/>
</dbReference>
<dbReference type="Gene3D" id="3.40.50.720">
    <property type="entry name" value="NAD(P)-binding Rossmann-like Domain"/>
    <property type="match status" value="1"/>
</dbReference>
<evidence type="ECO:0000259" key="1">
    <source>
        <dbReference type="SMART" id="SM00829"/>
    </source>
</evidence>
<dbReference type="InterPro" id="IPR013154">
    <property type="entry name" value="ADH-like_N"/>
</dbReference>
<dbReference type="Pfam" id="PF13602">
    <property type="entry name" value="ADH_zinc_N_2"/>
    <property type="match status" value="1"/>
</dbReference>
<dbReference type="RefSeq" id="WP_380805022.1">
    <property type="nucleotide sequence ID" value="NZ_JBHUIV010000020.1"/>
</dbReference>
<accession>A0ABW5BC77</accession>
<dbReference type="SMART" id="SM00829">
    <property type="entry name" value="PKS_ER"/>
    <property type="match status" value="1"/>
</dbReference>
<organism evidence="2 3">
    <name type="scientific">Shivajiella indica</name>
    <dbReference type="NCBI Taxonomy" id="872115"/>
    <lineage>
        <taxon>Bacteria</taxon>
        <taxon>Pseudomonadati</taxon>
        <taxon>Bacteroidota</taxon>
        <taxon>Cytophagia</taxon>
        <taxon>Cytophagales</taxon>
        <taxon>Cyclobacteriaceae</taxon>
        <taxon>Shivajiella</taxon>
    </lineage>
</organism>
<keyword evidence="3" id="KW-1185">Reference proteome</keyword>
<dbReference type="Pfam" id="PF08240">
    <property type="entry name" value="ADH_N"/>
    <property type="match status" value="1"/>
</dbReference>
<dbReference type="InterPro" id="IPR011032">
    <property type="entry name" value="GroES-like_sf"/>
</dbReference>
<gene>
    <name evidence="2" type="ORF">ACFSKV_16195</name>
</gene>
<dbReference type="PANTHER" id="PTHR44013:SF1">
    <property type="entry name" value="ZINC-TYPE ALCOHOL DEHYDROGENASE-LIKE PROTEIN C16A3.02C"/>
    <property type="match status" value="1"/>
</dbReference>
<evidence type="ECO:0000313" key="2">
    <source>
        <dbReference type="EMBL" id="MFD2203119.1"/>
    </source>
</evidence>
<dbReference type="SUPFAM" id="SSF51735">
    <property type="entry name" value="NAD(P)-binding Rossmann-fold domains"/>
    <property type="match status" value="1"/>
</dbReference>
<feature type="domain" description="Enoyl reductase (ER)" evidence="1">
    <location>
        <begin position="10"/>
        <end position="317"/>
    </location>
</feature>
<dbReference type="InterPro" id="IPR036291">
    <property type="entry name" value="NAD(P)-bd_dom_sf"/>
</dbReference>
<proteinExistence type="predicted"/>